<name>A0ABT7L7H1_9BACI</name>
<organism evidence="3 4">
    <name type="scientific">Aquibacillus rhizosphaerae</name>
    <dbReference type="NCBI Taxonomy" id="3051431"/>
    <lineage>
        <taxon>Bacteria</taxon>
        <taxon>Bacillati</taxon>
        <taxon>Bacillota</taxon>
        <taxon>Bacilli</taxon>
        <taxon>Bacillales</taxon>
        <taxon>Bacillaceae</taxon>
        <taxon>Aquibacillus</taxon>
    </lineage>
</organism>
<dbReference type="RefSeq" id="WP_285933090.1">
    <property type="nucleotide sequence ID" value="NZ_JASTZU010000048.1"/>
</dbReference>
<dbReference type="InterPro" id="IPR010982">
    <property type="entry name" value="Lambda_DNA-bd_dom_sf"/>
</dbReference>
<evidence type="ECO:0000256" key="1">
    <source>
        <dbReference type="ARBA" id="ARBA00023125"/>
    </source>
</evidence>
<dbReference type="SMART" id="SM00530">
    <property type="entry name" value="HTH_XRE"/>
    <property type="match status" value="1"/>
</dbReference>
<dbReference type="Proteomes" id="UP001235343">
    <property type="component" value="Unassembled WGS sequence"/>
</dbReference>
<evidence type="ECO:0000259" key="2">
    <source>
        <dbReference type="PROSITE" id="PS50943"/>
    </source>
</evidence>
<dbReference type="SUPFAM" id="SSF47406">
    <property type="entry name" value="SinR repressor dimerisation domain-like"/>
    <property type="match status" value="1"/>
</dbReference>
<dbReference type="SUPFAM" id="SSF47413">
    <property type="entry name" value="lambda repressor-like DNA-binding domains"/>
    <property type="match status" value="1"/>
</dbReference>
<dbReference type="EMBL" id="JASTZU010000048">
    <property type="protein sequence ID" value="MDL4841809.1"/>
    <property type="molecule type" value="Genomic_DNA"/>
</dbReference>
<evidence type="ECO:0000313" key="3">
    <source>
        <dbReference type="EMBL" id="MDL4841809.1"/>
    </source>
</evidence>
<dbReference type="PANTHER" id="PTHR46797:SF1">
    <property type="entry name" value="METHYLPHOSPHONATE SYNTHASE"/>
    <property type="match status" value="1"/>
</dbReference>
<protein>
    <submittedName>
        <fullName evidence="3">Helix-turn-helix transcriptional regulator</fullName>
    </submittedName>
</protein>
<dbReference type="InterPro" id="IPR036281">
    <property type="entry name" value="SinR/SinI_dimer_dom_sf"/>
</dbReference>
<dbReference type="Pfam" id="PF01381">
    <property type="entry name" value="HTH_3"/>
    <property type="match status" value="1"/>
</dbReference>
<keyword evidence="1" id="KW-0238">DNA-binding</keyword>
<proteinExistence type="predicted"/>
<evidence type="ECO:0000313" key="4">
    <source>
        <dbReference type="Proteomes" id="UP001235343"/>
    </source>
</evidence>
<comment type="caution">
    <text evidence="3">The sequence shown here is derived from an EMBL/GenBank/DDBJ whole genome shotgun (WGS) entry which is preliminary data.</text>
</comment>
<dbReference type="CDD" id="cd00093">
    <property type="entry name" value="HTH_XRE"/>
    <property type="match status" value="1"/>
</dbReference>
<gene>
    <name evidence="3" type="ORF">QQS35_15320</name>
</gene>
<dbReference type="Gene3D" id="1.10.260.40">
    <property type="entry name" value="lambda repressor-like DNA-binding domains"/>
    <property type="match status" value="1"/>
</dbReference>
<reference evidence="3 4" key="1">
    <citation type="submission" date="2023-06" db="EMBL/GenBank/DDBJ databases">
        <title>Aquibacillus rhizosphaerae LR5S19.</title>
        <authorList>
            <person name="Sun J.-Q."/>
        </authorList>
    </citation>
    <scope>NUCLEOTIDE SEQUENCE [LARGE SCALE GENOMIC DNA]</scope>
    <source>
        <strain evidence="3 4">LR5S19</strain>
    </source>
</reference>
<feature type="domain" description="HTH cro/C1-type" evidence="2">
    <location>
        <begin position="6"/>
        <end position="61"/>
    </location>
</feature>
<sequence length="118" mass="13845">MIGERIRNTRRKKGYSITKLATLAGISKSYLSYIERDIQQNPSLQVLSKIADTLDTSIEYLLGEQHEQYTSLPKQDPPIMDEEWELLFKKAIDQGMSKKDFLEIHDFIKYKNWMSSKK</sequence>
<dbReference type="PROSITE" id="PS50943">
    <property type="entry name" value="HTH_CROC1"/>
    <property type="match status" value="1"/>
</dbReference>
<dbReference type="InterPro" id="IPR001387">
    <property type="entry name" value="Cro/C1-type_HTH"/>
</dbReference>
<keyword evidence="4" id="KW-1185">Reference proteome</keyword>
<dbReference type="InterPro" id="IPR050807">
    <property type="entry name" value="TransReg_Diox_bact_type"/>
</dbReference>
<accession>A0ABT7L7H1</accession>
<dbReference type="PANTHER" id="PTHR46797">
    <property type="entry name" value="HTH-TYPE TRANSCRIPTIONAL REGULATOR"/>
    <property type="match status" value="1"/>
</dbReference>